<feature type="compositionally biased region" description="Polar residues" evidence="1">
    <location>
        <begin position="755"/>
        <end position="767"/>
    </location>
</feature>
<feature type="compositionally biased region" description="Polar residues" evidence="1">
    <location>
        <begin position="1"/>
        <end position="18"/>
    </location>
</feature>
<comment type="caution">
    <text evidence="3">The sequence shown here is derived from an EMBL/GenBank/DDBJ whole genome shotgun (WGS) entry which is preliminary data.</text>
</comment>
<dbReference type="EMBL" id="JAULSW010000010">
    <property type="protein sequence ID" value="KAK3368277.1"/>
    <property type="molecule type" value="Genomic_DNA"/>
</dbReference>
<keyword evidence="2" id="KW-1133">Transmembrane helix</keyword>
<reference evidence="3" key="1">
    <citation type="journal article" date="2023" name="Mol. Phylogenet. Evol.">
        <title>Genome-scale phylogeny and comparative genomics of the fungal order Sordariales.</title>
        <authorList>
            <person name="Hensen N."/>
            <person name="Bonometti L."/>
            <person name="Westerberg I."/>
            <person name="Brannstrom I.O."/>
            <person name="Guillou S."/>
            <person name="Cros-Aarteil S."/>
            <person name="Calhoun S."/>
            <person name="Haridas S."/>
            <person name="Kuo A."/>
            <person name="Mondo S."/>
            <person name="Pangilinan J."/>
            <person name="Riley R."/>
            <person name="LaButti K."/>
            <person name="Andreopoulos B."/>
            <person name="Lipzen A."/>
            <person name="Chen C."/>
            <person name="Yan M."/>
            <person name="Daum C."/>
            <person name="Ng V."/>
            <person name="Clum A."/>
            <person name="Steindorff A."/>
            <person name="Ohm R.A."/>
            <person name="Martin F."/>
            <person name="Silar P."/>
            <person name="Natvig D.O."/>
            <person name="Lalanne C."/>
            <person name="Gautier V."/>
            <person name="Ament-Velasquez S.L."/>
            <person name="Kruys A."/>
            <person name="Hutchinson M.I."/>
            <person name="Powell A.J."/>
            <person name="Barry K."/>
            <person name="Miller A.N."/>
            <person name="Grigoriev I.V."/>
            <person name="Debuchy R."/>
            <person name="Gladieux P."/>
            <person name="Hiltunen Thoren M."/>
            <person name="Johannesson H."/>
        </authorList>
    </citation>
    <scope>NUCLEOTIDE SEQUENCE</scope>
    <source>
        <strain evidence="3">CBS 232.78</strain>
    </source>
</reference>
<dbReference type="InterPro" id="IPR002523">
    <property type="entry name" value="MgTranspt_CorA/ZnTranspt_ZntB"/>
</dbReference>
<dbReference type="Gene3D" id="1.20.58.340">
    <property type="entry name" value="Magnesium transport protein CorA, transmembrane region"/>
    <property type="match status" value="1"/>
</dbReference>
<feature type="transmembrane region" description="Helical" evidence="2">
    <location>
        <begin position="687"/>
        <end position="706"/>
    </location>
</feature>
<reference evidence="3" key="2">
    <citation type="submission" date="2023-06" db="EMBL/GenBank/DDBJ databases">
        <authorList>
            <consortium name="Lawrence Berkeley National Laboratory"/>
            <person name="Haridas S."/>
            <person name="Hensen N."/>
            <person name="Bonometti L."/>
            <person name="Westerberg I."/>
            <person name="Brannstrom I.O."/>
            <person name="Guillou S."/>
            <person name="Cros-Aarteil S."/>
            <person name="Calhoun S."/>
            <person name="Kuo A."/>
            <person name="Mondo S."/>
            <person name="Pangilinan J."/>
            <person name="Riley R."/>
            <person name="LaButti K."/>
            <person name="Andreopoulos B."/>
            <person name="Lipzen A."/>
            <person name="Chen C."/>
            <person name="Yanf M."/>
            <person name="Daum C."/>
            <person name="Ng V."/>
            <person name="Clum A."/>
            <person name="Steindorff A."/>
            <person name="Ohm R."/>
            <person name="Martin F."/>
            <person name="Silar P."/>
            <person name="Natvig D."/>
            <person name="Lalanne C."/>
            <person name="Gautier V."/>
            <person name="Ament-velasquez S.L."/>
            <person name="Kruys A."/>
            <person name="Hutchinson M.I."/>
            <person name="Powell A.J."/>
            <person name="Barry K."/>
            <person name="Miller A.N."/>
            <person name="Grigoriev I.V."/>
            <person name="Debuchy R."/>
            <person name="Gladieux P."/>
            <person name="Thoren M.H."/>
            <person name="Johannesson H."/>
        </authorList>
    </citation>
    <scope>NUCLEOTIDE SEQUENCE</scope>
    <source>
        <strain evidence="3">CBS 232.78</strain>
    </source>
</reference>
<protein>
    <submittedName>
        <fullName evidence="3">Uncharacterized protein</fullName>
    </submittedName>
</protein>
<dbReference type="Proteomes" id="UP001285441">
    <property type="component" value="Unassembled WGS sequence"/>
</dbReference>
<feature type="region of interest" description="Disordered" evidence="1">
    <location>
        <begin position="1"/>
        <end position="40"/>
    </location>
</feature>
<dbReference type="GO" id="GO:0016020">
    <property type="term" value="C:membrane"/>
    <property type="evidence" value="ECO:0007669"/>
    <property type="project" value="InterPro"/>
</dbReference>
<dbReference type="GO" id="GO:0046873">
    <property type="term" value="F:metal ion transmembrane transporter activity"/>
    <property type="evidence" value="ECO:0007669"/>
    <property type="project" value="InterPro"/>
</dbReference>
<dbReference type="Pfam" id="PF01544">
    <property type="entry name" value="CorA"/>
    <property type="match status" value="1"/>
</dbReference>
<keyword evidence="4" id="KW-1185">Reference proteome</keyword>
<keyword evidence="2" id="KW-0472">Membrane</keyword>
<feature type="transmembrane region" description="Helical" evidence="2">
    <location>
        <begin position="592"/>
        <end position="612"/>
    </location>
</feature>
<proteinExistence type="predicted"/>
<gene>
    <name evidence="3" type="ORF">B0H63DRAFT_74249</name>
</gene>
<organism evidence="3 4">
    <name type="scientific">Podospora didyma</name>
    <dbReference type="NCBI Taxonomy" id="330526"/>
    <lineage>
        <taxon>Eukaryota</taxon>
        <taxon>Fungi</taxon>
        <taxon>Dikarya</taxon>
        <taxon>Ascomycota</taxon>
        <taxon>Pezizomycotina</taxon>
        <taxon>Sordariomycetes</taxon>
        <taxon>Sordariomycetidae</taxon>
        <taxon>Sordariales</taxon>
        <taxon>Podosporaceae</taxon>
        <taxon>Podospora</taxon>
    </lineage>
</organism>
<dbReference type="AlphaFoldDB" id="A0AAE0N2G9"/>
<accession>A0AAE0N2G9</accession>
<evidence type="ECO:0000313" key="4">
    <source>
        <dbReference type="Proteomes" id="UP001285441"/>
    </source>
</evidence>
<evidence type="ECO:0000313" key="3">
    <source>
        <dbReference type="EMBL" id="KAK3368277.1"/>
    </source>
</evidence>
<name>A0AAE0N2G9_9PEZI</name>
<keyword evidence="2" id="KW-0812">Transmembrane</keyword>
<feature type="transmembrane region" description="Helical" evidence="2">
    <location>
        <begin position="657"/>
        <end position="675"/>
    </location>
</feature>
<feature type="region of interest" description="Disordered" evidence="1">
    <location>
        <begin position="741"/>
        <end position="767"/>
    </location>
</feature>
<evidence type="ECO:0000256" key="2">
    <source>
        <dbReference type="SAM" id="Phobius"/>
    </source>
</evidence>
<evidence type="ECO:0000256" key="1">
    <source>
        <dbReference type="SAM" id="MobiDB-lite"/>
    </source>
</evidence>
<sequence>MTSVEAPATSHSGAVSRSGSEDARLAVASEGGSNGGVVARDNSLHVESAGSTRTGDPQDSSYVASFLSRQHLMPHWRNVLARPRNRSCGSVTVLSFSSSSSSSQSGGLTLQSSHELSSYAVNPSSLTAALTPDLNAGLEQADSNVLSSLPRAVLVSDLSEPLINSLGPIFRLSPETFEEHLIRSGYTSTSYQDRDSSTWPTRFLPKQHVSLRWHSLVSRKDTEPRDASSRRVLMEDMMEWRRSFGKGPGGKIMWHTRLLSKLTNIFRQEWSLSPTSRPLKRRLVMSDQPRGLIDIGEGDEFEEVEKGPRADEELDVVAWEERVTFCWGSWNQGRCPILFFDPLPRMLLNDRQVHQESKWVNFVPFSKRLAPRGPPPAQEFDHAPAALDAVSAYANSTSDALSDAAAWVRHLTGESAFKDNGSSAVDLLLFAVFQVVRRDTIALLGHVGDVLDQISSGSMDERMMQEQLEHWRAVLSRLQRELPVLEKSMGDFFMFPYYAESKHGEASPPPPPLLNAALRELQADTAAMTVRCQKVQESLRAEMSLLESKRGIQEAESVSRLTELAFIFIPMTFAAGLFSMQIRELADNPPPAYGFVIAAAVAVALSYGLRLVQRSTVVSESLNKWEDEIRRDEQVMTRVIPIRKIAHWLMLKLRLKLLIFFVSSGSIAILVAPLWTRTAMDTSFKVVITVLALLCMLLVVGMVLWVSTSAFESLIPNRGNTVLGFGRIWRGPPRVREWETGVNPNGPNLADDNVTAGQQGNSADDGV</sequence>